<evidence type="ECO:0000259" key="4">
    <source>
        <dbReference type="Pfam" id="PF03632"/>
    </source>
</evidence>
<dbReference type="InterPro" id="IPR005196">
    <property type="entry name" value="Glyco_hydro_65_N"/>
</dbReference>
<dbReference type="EMBL" id="LMTZ01000028">
    <property type="protein sequence ID" value="KST69293.1"/>
    <property type="molecule type" value="Genomic_DNA"/>
</dbReference>
<evidence type="ECO:0000313" key="9">
    <source>
        <dbReference type="Proteomes" id="UP000053372"/>
    </source>
</evidence>
<evidence type="ECO:0000256" key="2">
    <source>
        <dbReference type="PIRSR" id="PIRSR036289-50"/>
    </source>
</evidence>
<dbReference type="InterPro" id="IPR017045">
    <property type="entry name" value="Malt_Pase/Glycosyl_Hdrlase"/>
</dbReference>
<feature type="active site" description="Proton donor" evidence="2">
    <location>
        <position position="505"/>
    </location>
</feature>
<feature type="domain" description="Glycoside hydrolase family 65 central catalytic" evidence="4">
    <location>
        <begin position="345"/>
        <end position="705"/>
    </location>
</feature>
<dbReference type="GO" id="GO:0004553">
    <property type="term" value="F:hydrolase activity, hydrolyzing O-glycosyl compounds"/>
    <property type="evidence" value="ECO:0007669"/>
    <property type="project" value="TreeGrafter"/>
</dbReference>
<dbReference type="EMBL" id="LMTZ01000030">
    <property type="protein sequence ID" value="KST69253.1"/>
    <property type="molecule type" value="Genomic_DNA"/>
</dbReference>
<evidence type="ECO:0000259" key="5">
    <source>
        <dbReference type="Pfam" id="PF03633"/>
    </source>
</evidence>
<dbReference type="Pfam" id="PF03632">
    <property type="entry name" value="Glyco_hydro_65m"/>
    <property type="match status" value="1"/>
</dbReference>
<accession>A0A0V7ZXI5</accession>
<gene>
    <name evidence="7" type="ORF">BC008_03430</name>
    <name evidence="8" type="ORF">BC008_03655</name>
</gene>
<feature type="binding site" evidence="3">
    <location>
        <begin position="379"/>
        <end position="380"/>
    </location>
    <ligand>
        <name>substrate</name>
    </ligand>
</feature>
<dbReference type="Proteomes" id="UP000053372">
    <property type="component" value="Unassembled WGS sequence"/>
</dbReference>
<reference evidence="8 9" key="1">
    <citation type="journal article" date="2015" name="Genome Announc.">
        <title>Draft Genome of the Euendolithic (true boring) Cyanobacterium Mastigocoleus testarum strain BC008.</title>
        <authorList>
            <person name="Guida B.S."/>
            <person name="Garcia-Pichel F."/>
        </authorList>
    </citation>
    <scope>NUCLEOTIDE SEQUENCE [LARGE SCALE GENOMIC DNA]</scope>
    <source>
        <strain evidence="8 9">BC008</strain>
    </source>
</reference>
<organism evidence="8 9">
    <name type="scientific">Mastigocoleus testarum BC008</name>
    <dbReference type="NCBI Taxonomy" id="371196"/>
    <lineage>
        <taxon>Bacteria</taxon>
        <taxon>Bacillati</taxon>
        <taxon>Cyanobacteriota</taxon>
        <taxon>Cyanophyceae</taxon>
        <taxon>Nostocales</taxon>
        <taxon>Hapalosiphonaceae</taxon>
        <taxon>Mastigocoleus</taxon>
    </lineage>
</organism>
<dbReference type="InterPro" id="IPR011013">
    <property type="entry name" value="Gal_mutarotase_sf_dom"/>
</dbReference>
<comment type="caution">
    <text evidence="8">The sequence shown here is derived from an EMBL/GenBank/DDBJ whole genome shotgun (WGS) entry which is preliminary data.</text>
</comment>
<feature type="domain" description="Glycoside hydrolase family 65 C-terminal" evidence="5">
    <location>
        <begin position="714"/>
        <end position="774"/>
    </location>
</feature>
<evidence type="ECO:0000256" key="3">
    <source>
        <dbReference type="PIRSR" id="PIRSR036289-51"/>
    </source>
</evidence>
<dbReference type="OrthoDB" id="414934at2"/>
<feature type="domain" description="Glycoside hydrolase family 65 N-terminal" evidence="6">
    <location>
        <begin position="23"/>
        <end position="279"/>
    </location>
</feature>
<dbReference type="GO" id="GO:0030246">
    <property type="term" value="F:carbohydrate binding"/>
    <property type="evidence" value="ECO:0007669"/>
    <property type="project" value="InterPro"/>
</dbReference>
<dbReference type="GO" id="GO:0005975">
    <property type="term" value="P:carbohydrate metabolic process"/>
    <property type="evidence" value="ECO:0007669"/>
    <property type="project" value="InterPro"/>
</dbReference>
<dbReference type="InterPro" id="IPR037018">
    <property type="entry name" value="GH65_N"/>
</dbReference>
<protein>
    <submittedName>
        <fullName evidence="8">Kojibiose phosphorylase</fullName>
    </submittedName>
</protein>
<dbReference type="RefSeq" id="WP_058183345.1">
    <property type="nucleotide sequence ID" value="NZ_LMTZ01000028.1"/>
</dbReference>
<evidence type="ECO:0000259" key="6">
    <source>
        <dbReference type="Pfam" id="PF03636"/>
    </source>
</evidence>
<dbReference type="Gene3D" id="2.70.98.40">
    <property type="entry name" value="Glycoside hydrolase, family 65, N-terminal domain"/>
    <property type="match status" value="1"/>
</dbReference>
<dbReference type="InterPro" id="IPR008928">
    <property type="entry name" value="6-hairpin_glycosidase_sf"/>
</dbReference>
<dbReference type="PANTHER" id="PTHR11051:SF13">
    <property type="entry name" value="GLYCOSYL TRANSFERASE"/>
    <property type="match status" value="1"/>
</dbReference>
<dbReference type="InterPro" id="IPR012341">
    <property type="entry name" value="6hp_glycosidase-like_sf"/>
</dbReference>
<keyword evidence="9" id="KW-1185">Reference proteome</keyword>
<dbReference type="AlphaFoldDB" id="A0A0V7ZXI5"/>
<evidence type="ECO:0000313" key="7">
    <source>
        <dbReference type="EMBL" id="KST69253.1"/>
    </source>
</evidence>
<evidence type="ECO:0000256" key="1">
    <source>
        <dbReference type="ARBA" id="ARBA00006768"/>
    </source>
</evidence>
<proteinExistence type="inferred from homology"/>
<dbReference type="SUPFAM" id="SSF48208">
    <property type="entry name" value="Six-hairpin glycosidases"/>
    <property type="match status" value="1"/>
</dbReference>
<feature type="binding site" evidence="3">
    <location>
        <begin position="617"/>
        <end position="618"/>
    </location>
    <ligand>
        <name>substrate</name>
    </ligand>
</feature>
<sequence length="803" mass="91750">MSRREPVNLPKHVYPVDPWRIVEKQYYPRFLAQMETMFSVSNGYLGMRGVSEEGKPVFENGTFINGFYEKWPIVYGEEAYGFAKTGQTIVNVTDSKIIKLYVDDECFYLPVANLLAFQRSLDMKTGTFERELLWETASGKQVSIKSTRLVSYKYKHLATIAYEVKVLNANASVVICSEMRNDPCNQSNDGDPRRAKGFKGQVLIPQIYYSKDRRIVLSHTTRNSKINLACGIEHDIETDCPYEYNSECAQDFGKVSISVDARAGVPIKVIKYISYHTSDSDIPNELCSRVERTLNRAVFLGWSSILSTQKQYLDDFWHQSDILIEGSSDSVEAYQRTTELQQAIRFNLFHVLQASARAEGTGIPAKGLSGQAYEGQYFWDTEIYLLPFLIYTAPRSAKNLLKFRYSMLDEARKRARDLNLKGALFPWRTINGEEASAYYPAGTAQYHINADIIYALKKYVEVTGDESFLYREGAEMLVETARMWVDLGFFEGDSFHIHGVTGPDEYTAVVNNNIYTNMMARQNLQYAAQTIESIFQDYPDRFASLLDSTNLDMSEVEEWKQAAAKMYIPFAEEMGINPQDDDFLNKKVWDFENTPAHKYPLLLHYHPLVIYRHQVIKQADLVLAMFLLGSEFSPELKKSNFDYYDPLTTGDSSLSASIQGVMAFEMGYLEKAWQYFYRGMFMDLNDLGGNVKDGCHMAAMGGSWMLMIYGIAGMRDDNGTLSFNPRLPQDMKNLRFSLKVGDRVLRIHMEENSASYLLEQGSELVIYHQGEEVRITADIPVIVNSKPFWNGSSHQEESRKLIA</sequence>
<name>A0A0V7ZXI5_9CYAN</name>
<dbReference type="GO" id="GO:0016757">
    <property type="term" value="F:glycosyltransferase activity"/>
    <property type="evidence" value="ECO:0007669"/>
    <property type="project" value="UniProtKB-ARBA"/>
</dbReference>
<dbReference type="SUPFAM" id="SSF74650">
    <property type="entry name" value="Galactose mutarotase-like"/>
    <property type="match status" value="1"/>
</dbReference>
<dbReference type="InterPro" id="IPR005195">
    <property type="entry name" value="Glyco_hydro_65_M"/>
</dbReference>
<evidence type="ECO:0000313" key="8">
    <source>
        <dbReference type="EMBL" id="KST69293.1"/>
    </source>
</evidence>
<dbReference type="Pfam" id="PF03636">
    <property type="entry name" value="Glyco_hydro_65N"/>
    <property type="match status" value="1"/>
</dbReference>
<dbReference type="Gene3D" id="2.60.420.10">
    <property type="entry name" value="Maltose phosphorylase, domain 3"/>
    <property type="match status" value="1"/>
</dbReference>
<dbReference type="Pfam" id="PF03633">
    <property type="entry name" value="Glyco_hydro_65C"/>
    <property type="match status" value="1"/>
</dbReference>
<dbReference type="InterPro" id="IPR005194">
    <property type="entry name" value="Glyco_hydro_65_C"/>
</dbReference>
<dbReference type="PANTHER" id="PTHR11051">
    <property type="entry name" value="GLYCOSYL HYDROLASE-RELATED"/>
    <property type="match status" value="1"/>
</dbReference>
<comment type="similarity">
    <text evidence="1">Belongs to the glycosyl hydrolase 65 family.</text>
</comment>
<dbReference type="PIRSF" id="PIRSF036289">
    <property type="entry name" value="Glycosyl_hydrolase_malt_phosph"/>
    <property type="match status" value="1"/>
</dbReference>
<dbReference type="Gene3D" id="1.50.10.10">
    <property type="match status" value="1"/>
</dbReference>